<evidence type="ECO:0000256" key="1">
    <source>
        <dbReference type="ARBA" id="ARBA00022741"/>
    </source>
</evidence>
<evidence type="ECO:0000313" key="8">
    <source>
        <dbReference type="Proteomes" id="UP000657006"/>
    </source>
</evidence>
<accession>A0A926I125</accession>
<keyword evidence="2 5" id="KW-0378">Hydrolase</keyword>
<dbReference type="RefSeq" id="WP_177720103.1">
    <property type="nucleotide sequence ID" value="NZ_JACRSQ010000012.1"/>
</dbReference>
<keyword evidence="3 5" id="KW-0347">Helicase</keyword>
<protein>
    <submittedName>
        <fullName evidence="7">AAA family ATPase</fullName>
    </submittedName>
</protein>
<evidence type="ECO:0000256" key="3">
    <source>
        <dbReference type="ARBA" id="ARBA00022806"/>
    </source>
</evidence>
<dbReference type="Pfam" id="PF00580">
    <property type="entry name" value="UvrD-helicase"/>
    <property type="match status" value="1"/>
</dbReference>
<name>A0A926I125_9FIRM</name>
<dbReference type="AlphaFoldDB" id="A0A926I125"/>
<feature type="binding site" evidence="5">
    <location>
        <begin position="222"/>
        <end position="229"/>
    </location>
    <ligand>
        <name>ATP</name>
        <dbReference type="ChEBI" id="CHEBI:30616"/>
    </ligand>
</feature>
<dbReference type="GO" id="GO:0016787">
    <property type="term" value="F:hydrolase activity"/>
    <property type="evidence" value="ECO:0007669"/>
    <property type="project" value="UniProtKB-UniRule"/>
</dbReference>
<dbReference type="InterPro" id="IPR027417">
    <property type="entry name" value="P-loop_NTPase"/>
</dbReference>
<keyword evidence="1 5" id="KW-0547">Nucleotide-binding</keyword>
<dbReference type="GO" id="GO:0043138">
    <property type="term" value="F:3'-5' DNA helicase activity"/>
    <property type="evidence" value="ECO:0007669"/>
    <property type="project" value="TreeGrafter"/>
</dbReference>
<dbReference type="InterPro" id="IPR000212">
    <property type="entry name" value="DNA_helicase_UvrD/REP"/>
</dbReference>
<gene>
    <name evidence="7" type="ORF">H8730_09515</name>
</gene>
<dbReference type="InterPro" id="IPR014016">
    <property type="entry name" value="UvrD-like_ATP-bd"/>
</dbReference>
<dbReference type="SUPFAM" id="SSF52540">
    <property type="entry name" value="P-loop containing nucleoside triphosphate hydrolases"/>
    <property type="match status" value="1"/>
</dbReference>
<dbReference type="GO" id="GO:0003677">
    <property type="term" value="F:DNA binding"/>
    <property type="evidence" value="ECO:0007669"/>
    <property type="project" value="InterPro"/>
</dbReference>
<dbReference type="Gene3D" id="3.40.50.300">
    <property type="entry name" value="P-loop containing nucleotide triphosphate hydrolases"/>
    <property type="match status" value="2"/>
</dbReference>
<dbReference type="PANTHER" id="PTHR11070:SF17">
    <property type="entry name" value="DNA HELICASE IV"/>
    <property type="match status" value="1"/>
</dbReference>
<reference evidence="7" key="1">
    <citation type="submission" date="2020-08" db="EMBL/GenBank/DDBJ databases">
        <title>Genome public.</title>
        <authorList>
            <person name="Liu C."/>
            <person name="Sun Q."/>
        </authorList>
    </citation>
    <scope>NUCLEOTIDE SEQUENCE</scope>
    <source>
        <strain evidence="7">NSJ-32</strain>
    </source>
</reference>
<dbReference type="EMBL" id="JACRSQ010000012">
    <property type="protein sequence ID" value="MBC8543784.1"/>
    <property type="molecule type" value="Genomic_DNA"/>
</dbReference>
<evidence type="ECO:0000256" key="5">
    <source>
        <dbReference type="PROSITE-ProRule" id="PRU00560"/>
    </source>
</evidence>
<feature type="domain" description="UvrD-like helicase ATP-binding" evidence="6">
    <location>
        <begin position="201"/>
        <end position="566"/>
    </location>
</feature>
<dbReference type="Proteomes" id="UP000657006">
    <property type="component" value="Unassembled WGS sequence"/>
</dbReference>
<comment type="caution">
    <text evidence="7">The sequence shown here is derived from an EMBL/GenBank/DDBJ whole genome shotgun (WGS) entry which is preliminary data.</text>
</comment>
<dbReference type="GO" id="GO:0000725">
    <property type="term" value="P:recombinational repair"/>
    <property type="evidence" value="ECO:0007669"/>
    <property type="project" value="TreeGrafter"/>
</dbReference>
<dbReference type="GO" id="GO:0005829">
    <property type="term" value="C:cytosol"/>
    <property type="evidence" value="ECO:0007669"/>
    <property type="project" value="TreeGrafter"/>
</dbReference>
<dbReference type="PROSITE" id="PS51198">
    <property type="entry name" value="UVRD_HELICASE_ATP_BIND"/>
    <property type="match status" value="1"/>
</dbReference>
<organism evidence="7 8">
    <name type="scientific">Bianquea renquensis</name>
    <dbReference type="NCBI Taxonomy" id="2763661"/>
    <lineage>
        <taxon>Bacteria</taxon>
        <taxon>Bacillati</taxon>
        <taxon>Bacillota</taxon>
        <taxon>Clostridia</taxon>
        <taxon>Eubacteriales</taxon>
        <taxon>Bianqueaceae</taxon>
        <taxon>Bianquea</taxon>
    </lineage>
</organism>
<evidence type="ECO:0000313" key="7">
    <source>
        <dbReference type="EMBL" id="MBC8543784.1"/>
    </source>
</evidence>
<evidence type="ECO:0000259" key="6">
    <source>
        <dbReference type="PROSITE" id="PS51198"/>
    </source>
</evidence>
<dbReference type="GO" id="GO:0005524">
    <property type="term" value="F:ATP binding"/>
    <property type="evidence" value="ECO:0007669"/>
    <property type="project" value="UniProtKB-UniRule"/>
</dbReference>
<evidence type="ECO:0000256" key="4">
    <source>
        <dbReference type="ARBA" id="ARBA00022840"/>
    </source>
</evidence>
<evidence type="ECO:0000256" key="2">
    <source>
        <dbReference type="ARBA" id="ARBA00022801"/>
    </source>
</evidence>
<dbReference type="PANTHER" id="PTHR11070">
    <property type="entry name" value="UVRD / RECB / PCRA DNA HELICASE FAMILY MEMBER"/>
    <property type="match status" value="1"/>
</dbReference>
<proteinExistence type="predicted"/>
<sequence length="713" mass="82903">MDKNIDKTLEEESLFLKEIQEQIGAEIEGKLRELSDLKQEIVDYRKFLFEEIPQKQHFMMDQDSPVREAHYTATYQRIGELSKMYYAPYFGLIRFRDPEEEDEEADAYYIGKHGLTRDSEPVILDWRTPAASLFYQQRVGVLTYKAPSGPLTVDLLQRRQYVIKNGELKGMFDSDIDIKDDILQMVLSGSSGSRLKEIIATIQREQDDIIREPLETNIILNGVAGSGKTTIVLHRIAYLLYNYRSKLQDNVLVIGPNQIFMEYISDVLPDLGEREGTFQKTIKGLARELIRPKRPVLKTRDYYERILSQRDPAFLKEIDRKSSLAFKKELDTWYKQLETRQLAVEPICFQEHELMSAEERNQLFTKQYAKLPYLRRCEKIKRLIRHRVKELRNKTVRSLDKAYRFQIAKAKKEADFYRANDLEFERLDVLRKYLKEVYHFYVWLRDLYTIPDLEDWYGEMVGKGPEDEWTEDDLCALLYLMCKLEGKGAYPIRHLVIDEAQDMSALGFLAVKQLTAMDTFTVVGDVRQKIKGTTHHSMMDVWGKVLSSAEQKQVRYYELHRSYRSTKEIMDYARGILGIQGQDQIQAIDRSGKPVDFWEVSCEESLVQKISSALQDMEQSGCERRAILCRTLEEAERIAAILRGQVEVSIIRQEEDAICEGVVVLPVYFAKGLEFDGAVAVELKGVPENSLLTYIMCTRALHQLAHIREIGAQ</sequence>
<keyword evidence="4 5" id="KW-0067">ATP-binding</keyword>
<keyword evidence="8" id="KW-1185">Reference proteome</keyword>